<dbReference type="EMBL" id="CAJOBG010096872">
    <property type="protein sequence ID" value="CAF4687240.1"/>
    <property type="molecule type" value="Genomic_DNA"/>
</dbReference>
<organism evidence="2 3">
    <name type="scientific">Rotaria magnacalcarata</name>
    <dbReference type="NCBI Taxonomy" id="392030"/>
    <lineage>
        <taxon>Eukaryota</taxon>
        <taxon>Metazoa</taxon>
        <taxon>Spiralia</taxon>
        <taxon>Gnathifera</taxon>
        <taxon>Rotifera</taxon>
        <taxon>Eurotatoria</taxon>
        <taxon>Bdelloidea</taxon>
        <taxon>Philodinida</taxon>
        <taxon>Philodinidae</taxon>
        <taxon>Rotaria</taxon>
    </lineage>
</organism>
<evidence type="ECO:0000313" key="2">
    <source>
        <dbReference type="EMBL" id="CAF4687240.1"/>
    </source>
</evidence>
<feature type="non-terminal residue" evidence="2">
    <location>
        <position position="1"/>
    </location>
</feature>
<protein>
    <submittedName>
        <fullName evidence="2">Uncharacterized protein</fullName>
    </submittedName>
</protein>
<dbReference type="AlphaFoldDB" id="A0A821HLS4"/>
<evidence type="ECO:0000313" key="1">
    <source>
        <dbReference type="EMBL" id="CAF4635218.1"/>
    </source>
</evidence>
<accession>A0A821HLS4</accession>
<dbReference type="Proteomes" id="UP000663866">
    <property type="component" value="Unassembled WGS sequence"/>
</dbReference>
<dbReference type="EMBL" id="CAJOBH010105605">
    <property type="protein sequence ID" value="CAF4635218.1"/>
    <property type="molecule type" value="Genomic_DNA"/>
</dbReference>
<name>A0A821HLS4_9BILA</name>
<proteinExistence type="predicted"/>
<comment type="caution">
    <text evidence="2">The sequence shown here is derived from an EMBL/GenBank/DDBJ whole genome shotgun (WGS) entry which is preliminary data.</text>
</comment>
<reference evidence="2" key="1">
    <citation type="submission" date="2021-02" db="EMBL/GenBank/DDBJ databases">
        <authorList>
            <person name="Nowell W R."/>
        </authorList>
    </citation>
    <scope>NUCLEOTIDE SEQUENCE</scope>
</reference>
<feature type="non-terminal residue" evidence="2">
    <location>
        <position position="44"/>
    </location>
</feature>
<sequence length="44" mass="5117">MHIHRHHKLLLRPSLQQQDYNISTLSIQQPDTAATNDVMYGNDD</sequence>
<dbReference type="Proteomes" id="UP000681967">
    <property type="component" value="Unassembled WGS sequence"/>
</dbReference>
<gene>
    <name evidence="1" type="ORF">BYL167_LOCUS41537</name>
    <name evidence="2" type="ORF">OVN521_LOCUS47943</name>
</gene>
<evidence type="ECO:0000313" key="3">
    <source>
        <dbReference type="Proteomes" id="UP000663866"/>
    </source>
</evidence>
<keyword evidence="3" id="KW-1185">Reference proteome</keyword>